<gene>
    <name evidence="6" type="ORF">Micbo1qcDRAFT_156089</name>
</gene>
<evidence type="ECO:0000256" key="1">
    <source>
        <dbReference type="ARBA" id="ARBA00004123"/>
    </source>
</evidence>
<dbReference type="SUPFAM" id="SSF54160">
    <property type="entry name" value="Chromo domain-like"/>
    <property type="match status" value="2"/>
</dbReference>
<name>A0A136JJE0_9PEZI</name>
<dbReference type="Proteomes" id="UP000070501">
    <property type="component" value="Unassembled WGS sequence"/>
</dbReference>
<comment type="subunit">
    <text evidence="2">Component of the NuA4 histone acetyltransferase complex.</text>
</comment>
<reference evidence="7" key="1">
    <citation type="submission" date="2016-02" db="EMBL/GenBank/DDBJ databases">
        <title>Draft genome sequence of Microdochium bolleyi, a fungal endophyte of beachgrass.</title>
        <authorList>
            <consortium name="DOE Joint Genome Institute"/>
            <person name="David A.S."/>
            <person name="May G."/>
            <person name="Haridas S."/>
            <person name="Lim J."/>
            <person name="Wang M."/>
            <person name="Labutti K."/>
            <person name="Lipzen A."/>
            <person name="Barry K."/>
            <person name="Grigoriev I.V."/>
        </authorList>
    </citation>
    <scope>NUCLEOTIDE SEQUENCE [LARGE SCALE GENOMIC DNA]</scope>
    <source>
        <strain evidence="7">J235TASD1</strain>
    </source>
</reference>
<evidence type="ECO:0000313" key="6">
    <source>
        <dbReference type="EMBL" id="KXJ97263.1"/>
    </source>
</evidence>
<dbReference type="AlphaFoldDB" id="A0A136JJE0"/>
<evidence type="ECO:0000256" key="2">
    <source>
        <dbReference type="ARBA" id="ARBA00011353"/>
    </source>
</evidence>
<dbReference type="CDD" id="cd00024">
    <property type="entry name" value="CD_CSD"/>
    <property type="match status" value="2"/>
</dbReference>
<evidence type="ECO:0000256" key="4">
    <source>
        <dbReference type="SAM" id="MobiDB-lite"/>
    </source>
</evidence>
<dbReference type="GO" id="GO:0006338">
    <property type="term" value="P:chromatin remodeling"/>
    <property type="evidence" value="ECO:0007669"/>
    <property type="project" value="UniProtKB-ARBA"/>
</dbReference>
<feature type="domain" description="Chromo" evidence="5">
    <location>
        <begin position="127"/>
        <end position="180"/>
    </location>
</feature>
<dbReference type="InterPro" id="IPR023780">
    <property type="entry name" value="Chromo_domain"/>
</dbReference>
<organism evidence="6 7">
    <name type="scientific">Microdochium bolleyi</name>
    <dbReference type="NCBI Taxonomy" id="196109"/>
    <lineage>
        <taxon>Eukaryota</taxon>
        <taxon>Fungi</taxon>
        <taxon>Dikarya</taxon>
        <taxon>Ascomycota</taxon>
        <taxon>Pezizomycotina</taxon>
        <taxon>Sordariomycetes</taxon>
        <taxon>Xylariomycetidae</taxon>
        <taxon>Xylariales</taxon>
        <taxon>Microdochiaceae</taxon>
        <taxon>Microdochium</taxon>
    </lineage>
</organism>
<dbReference type="STRING" id="196109.A0A136JJE0"/>
<evidence type="ECO:0000256" key="3">
    <source>
        <dbReference type="ARBA" id="ARBA00023242"/>
    </source>
</evidence>
<keyword evidence="3" id="KW-0539">Nucleus</keyword>
<evidence type="ECO:0000259" key="5">
    <source>
        <dbReference type="PROSITE" id="PS50013"/>
    </source>
</evidence>
<dbReference type="InParanoid" id="A0A136JJE0"/>
<dbReference type="Gene3D" id="2.40.50.40">
    <property type="match status" value="2"/>
</dbReference>
<proteinExistence type="predicted"/>
<dbReference type="InterPro" id="IPR051219">
    <property type="entry name" value="Heterochromatin_chromo-domain"/>
</dbReference>
<feature type="domain" description="Chromo" evidence="5">
    <location>
        <begin position="59"/>
        <end position="111"/>
    </location>
</feature>
<dbReference type="PANTHER" id="PTHR22812">
    <property type="entry name" value="CHROMOBOX PROTEIN"/>
    <property type="match status" value="1"/>
</dbReference>
<dbReference type="InterPro" id="IPR016197">
    <property type="entry name" value="Chromo-like_dom_sf"/>
</dbReference>
<dbReference type="GO" id="GO:0005634">
    <property type="term" value="C:nucleus"/>
    <property type="evidence" value="ECO:0007669"/>
    <property type="project" value="UniProtKB-SubCell"/>
</dbReference>
<dbReference type="InterPro" id="IPR000953">
    <property type="entry name" value="Chromo/chromo_shadow_dom"/>
</dbReference>
<protein>
    <recommendedName>
        <fullName evidence="5">Chromo domain-containing protein</fullName>
    </recommendedName>
</protein>
<feature type="compositionally biased region" description="Polar residues" evidence="4">
    <location>
        <begin position="18"/>
        <end position="32"/>
    </location>
</feature>
<keyword evidence="7" id="KW-1185">Reference proteome</keyword>
<dbReference type="EMBL" id="KQ964245">
    <property type="protein sequence ID" value="KXJ97263.1"/>
    <property type="molecule type" value="Genomic_DNA"/>
</dbReference>
<dbReference type="Pfam" id="PF00385">
    <property type="entry name" value="Chromo"/>
    <property type="match status" value="2"/>
</dbReference>
<dbReference type="OrthoDB" id="433924at2759"/>
<accession>A0A136JJE0</accession>
<feature type="region of interest" description="Disordered" evidence="4">
    <location>
        <begin position="1"/>
        <end position="56"/>
    </location>
</feature>
<sequence length="198" mass="22089">MGGGDIEFFGTPAKSKAETASSSPTKPKPTQNETEPEIAAVPEEPATEDVRKEEEGDVAEVHALIDHKMLDDKSVDLLVHWEGEPVEEATWEPEAEIQEGASELLFTYWKKAGGRDSALFKTEAEVYHVFRILNHEKKPRGGFALEVQWVGYPASKGNTTWEAETRVKSIAPELLEEYWESVGGRSSFLSKRGRTKKN</sequence>
<comment type="subcellular location">
    <subcellularLocation>
        <location evidence="1">Nucleus</location>
    </subcellularLocation>
</comment>
<evidence type="ECO:0000313" key="7">
    <source>
        <dbReference type="Proteomes" id="UP000070501"/>
    </source>
</evidence>
<dbReference type="SMART" id="SM00298">
    <property type="entry name" value="CHROMO"/>
    <property type="match status" value="2"/>
</dbReference>
<dbReference type="PROSITE" id="PS50013">
    <property type="entry name" value="CHROMO_2"/>
    <property type="match status" value="2"/>
</dbReference>